<dbReference type="Gene3D" id="3.20.20.410">
    <property type="entry name" value="Protein of unknown function UPF0759"/>
    <property type="match status" value="1"/>
</dbReference>
<feature type="region of interest" description="Disordered" evidence="1">
    <location>
        <begin position="311"/>
        <end position="333"/>
    </location>
</feature>
<accession>A0A2U8FR83</accession>
<evidence type="ECO:0000313" key="3">
    <source>
        <dbReference type="Proteomes" id="UP000244892"/>
    </source>
</evidence>
<evidence type="ECO:0000256" key="1">
    <source>
        <dbReference type="SAM" id="MobiDB-lite"/>
    </source>
</evidence>
<protein>
    <submittedName>
        <fullName evidence="2">DUF72 domain-containing protein</fullName>
    </submittedName>
</protein>
<gene>
    <name evidence="2" type="ORF">DEH84_09210</name>
</gene>
<organism evidence="2 3">
    <name type="scientific">Aquabacterium olei</name>
    <dbReference type="NCBI Taxonomy" id="1296669"/>
    <lineage>
        <taxon>Bacteria</taxon>
        <taxon>Pseudomonadati</taxon>
        <taxon>Pseudomonadota</taxon>
        <taxon>Betaproteobacteria</taxon>
        <taxon>Burkholderiales</taxon>
        <taxon>Aquabacterium</taxon>
    </lineage>
</organism>
<dbReference type="OrthoDB" id="9780310at2"/>
<dbReference type="RefSeq" id="WP_109036591.1">
    <property type="nucleotide sequence ID" value="NZ_CP029210.1"/>
</dbReference>
<dbReference type="InterPro" id="IPR036520">
    <property type="entry name" value="UPF0759_sf"/>
</dbReference>
<reference evidence="2 3" key="1">
    <citation type="submission" date="2018-05" db="EMBL/GenBank/DDBJ databases">
        <title>complete genome sequence of Aquabacterium olei NBRC 110486.</title>
        <authorList>
            <person name="Tang B."/>
            <person name="Chang J."/>
            <person name="Zhang L."/>
            <person name="Yang H."/>
        </authorList>
    </citation>
    <scope>NUCLEOTIDE SEQUENCE [LARGE SCALE GENOMIC DNA]</scope>
    <source>
        <strain evidence="2 3">NBRC 110486</strain>
    </source>
</reference>
<dbReference type="PANTHER" id="PTHR30348:SF4">
    <property type="entry name" value="DUF72 DOMAIN-CONTAINING PROTEIN"/>
    <property type="match status" value="1"/>
</dbReference>
<feature type="compositionally biased region" description="Basic residues" evidence="1">
    <location>
        <begin position="321"/>
        <end position="333"/>
    </location>
</feature>
<dbReference type="PANTHER" id="PTHR30348">
    <property type="entry name" value="UNCHARACTERIZED PROTEIN YECE"/>
    <property type="match status" value="1"/>
</dbReference>
<dbReference type="EMBL" id="CP029210">
    <property type="protein sequence ID" value="AWI53591.1"/>
    <property type="molecule type" value="Genomic_DNA"/>
</dbReference>
<dbReference type="Pfam" id="PF01904">
    <property type="entry name" value="DUF72"/>
    <property type="match status" value="1"/>
</dbReference>
<dbReference type="Proteomes" id="UP000244892">
    <property type="component" value="Chromosome"/>
</dbReference>
<dbReference type="AlphaFoldDB" id="A0A2U8FR83"/>
<keyword evidence="3" id="KW-1185">Reference proteome</keyword>
<proteinExistence type="predicted"/>
<sequence>MSDPNAPSPSPSCGLRIGISGWRYPPWRGVFYPEGLAQHRELAYASRAFNTIEINGSFYGLLRPKDYLAWVADTPDDFLFSVKAPRYITHIRRLADPRGPIANFLASGVLALGPKLGPMLWQLPPSLRYEPEVVEDFLALLPHDTDGALTLARDHDPFMAGRTALDVTHRGALHHVMEVRHASFACREFVEQLRRHRVALVVADTAGKWPLIEEPTSDVMYLRLHGDKELYASGYDDEALDAWAERIRVWHAGGQVDDARQVSGLPPLRAVGRLVCCHFDNDIKVRAPFDAARLMKRLGLPSPLSARGDRFDIPGFETRPRKAPVRKRKAPEE</sequence>
<name>A0A2U8FR83_9BURK</name>
<dbReference type="InterPro" id="IPR002763">
    <property type="entry name" value="DUF72"/>
</dbReference>
<evidence type="ECO:0000313" key="2">
    <source>
        <dbReference type="EMBL" id="AWI53591.1"/>
    </source>
</evidence>
<dbReference type="KEGG" id="aon:DEH84_09210"/>
<dbReference type="SUPFAM" id="SSF117396">
    <property type="entry name" value="TM1631-like"/>
    <property type="match status" value="1"/>
</dbReference>